<evidence type="ECO:0000313" key="6">
    <source>
        <dbReference type="EMBL" id="KAJ4804018.1"/>
    </source>
</evidence>
<evidence type="ECO:0000256" key="1">
    <source>
        <dbReference type="ARBA" id="ARBA00009995"/>
    </source>
</evidence>
<dbReference type="Gene3D" id="3.40.50.2000">
    <property type="entry name" value="Glycogen Phosphorylase B"/>
    <property type="match status" value="3"/>
</dbReference>
<dbReference type="FunFam" id="3.40.50.2000:FF:000060">
    <property type="entry name" value="Glycosyltransferase"/>
    <property type="match status" value="1"/>
</dbReference>
<evidence type="ECO:0000256" key="3">
    <source>
        <dbReference type="RuleBase" id="RU003718"/>
    </source>
</evidence>
<dbReference type="Pfam" id="PF00201">
    <property type="entry name" value="UDPGT"/>
    <property type="match status" value="1"/>
</dbReference>
<dbReference type="SUPFAM" id="SSF53756">
    <property type="entry name" value="UDP-Glycosyltransferase/glycogen phosphorylase"/>
    <property type="match status" value="1"/>
</dbReference>
<feature type="region of interest" description="Disordered" evidence="5">
    <location>
        <begin position="183"/>
        <end position="223"/>
    </location>
</feature>
<evidence type="ECO:0000256" key="4">
    <source>
        <dbReference type="RuleBase" id="RU362057"/>
    </source>
</evidence>
<name>A0AAV8GMA6_9POAL</name>
<dbReference type="CDD" id="cd03784">
    <property type="entry name" value="GT1_Gtf-like"/>
    <property type="match status" value="1"/>
</dbReference>
<dbReference type="InterPro" id="IPR002213">
    <property type="entry name" value="UDP_glucos_trans"/>
</dbReference>
<keyword evidence="2 3" id="KW-0808">Transferase</keyword>
<keyword evidence="7" id="KW-1185">Reference proteome</keyword>
<dbReference type="PANTHER" id="PTHR48047:SF131">
    <property type="entry name" value="GLYCOSYLTRANSFERASE"/>
    <property type="match status" value="1"/>
</dbReference>
<accession>A0AAV8GMA6</accession>
<feature type="region of interest" description="Disordered" evidence="5">
    <location>
        <begin position="61"/>
        <end position="87"/>
    </location>
</feature>
<evidence type="ECO:0000313" key="7">
    <source>
        <dbReference type="Proteomes" id="UP001140206"/>
    </source>
</evidence>
<dbReference type="InterPro" id="IPR035595">
    <property type="entry name" value="UDP_glycos_trans_CS"/>
</dbReference>
<sequence length="529" mass="57179">MSNGEIIITTFSHSGHVFPATELAIQLASRNYQVTLILPSLPSTPLHPLICIVQCSDAPPGPPPTHTGPPLDHTDSGPHHGLPKGSSTKDILAQLIDNHDPSSPPLLCVIIDVMMAFQLIPVCTERGVPVASLFTASACDTALQHAATHVKEKDLGLDGSVIVPGLPEEMSLSMYNLSRVGPPKQMPGHAGPPPPPLGHGLMGGPHEWPPPPPGLAIAPRQGLHVGSPPRPLPVGLGQTKDAIALLFNTCTDLERPFLDYFAKEAKKPIFGVGPLLPNQFWNSVTGSTSLIHDESIRPKHDSTHSERDVLNWLESKQPHSVIYVSFGSTITPGDVELVELAAGLEQSNQAFIWSIQHSAMKHDPAGLRVHHEEPSLFDPDDLAKRVGDRGLVIHGWAPQLLILSHRSTAVFLTHCGWNSTVEALGCGIPMLTWPIRGDQIYNARLVTKVLKVGHVLKAEVREAIKKEQVIQGIQKLMSNEEIRQRAKAISKDVFGKGFPRSSADAIDAFLDLVDGLMPRGTFRGKEVIC</sequence>
<dbReference type="AlphaFoldDB" id="A0AAV8GMA6"/>
<dbReference type="Proteomes" id="UP001140206">
    <property type="component" value="Chromosome 1"/>
</dbReference>
<comment type="caution">
    <text evidence="6">The sequence shown here is derived from an EMBL/GenBank/DDBJ whole genome shotgun (WGS) entry which is preliminary data.</text>
</comment>
<evidence type="ECO:0000256" key="2">
    <source>
        <dbReference type="ARBA" id="ARBA00022679"/>
    </source>
</evidence>
<reference evidence="6" key="1">
    <citation type="submission" date="2022-08" db="EMBL/GenBank/DDBJ databases">
        <authorList>
            <person name="Marques A."/>
        </authorList>
    </citation>
    <scope>NUCLEOTIDE SEQUENCE</scope>
    <source>
        <strain evidence="6">RhyPub2mFocal</strain>
        <tissue evidence="6">Leaves</tissue>
    </source>
</reference>
<dbReference type="GO" id="GO:0035251">
    <property type="term" value="F:UDP-glucosyltransferase activity"/>
    <property type="evidence" value="ECO:0007669"/>
    <property type="project" value="TreeGrafter"/>
</dbReference>
<dbReference type="PROSITE" id="PS00375">
    <property type="entry name" value="UDPGT"/>
    <property type="match status" value="1"/>
</dbReference>
<dbReference type="EMBL" id="JAMFTS010000001">
    <property type="protein sequence ID" value="KAJ4804018.1"/>
    <property type="molecule type" value="Genomic_DNA"/>
</dbReference>
<dbReference type="EC" id="2.4.1.-" evidence="4"/>
<comment type="similarity">
    <text evidence="1 3">Belongs to the UDP-glycosyltransferase family.</text>
</comment>
<evidence type="ECO:0000256" key="5">
    <source>
        <dbReference type="SAM" id="MobiDB-lite"/>
    </source>
</evidence>
<protein>
    <recommendedName>
        <fullName evidence="4">Glycosyltransferase</fullName>
        <ecNumber evidence="4">2.4.1.-</ecNumber>
    </recommendedName>
</protein>
<keyword evidence="3" id="KW-0328">Glycosyltransferase</keyword>
<gene>
    <name evidence="6" type="ORF">LUZ62_016584</name>
</gene>
<dbReference type="PANTHER" id="PTHR48047">
    <property type="entry name" value="GLYCOSYLTRANSFERASE"/>
    <property type="match status" value="1"/>
</dbReference>
<proteinExistence type="inferred from homology"/>
<organism evidence="6 7">
    <name type="scientific">Rhynchospora pubera</name>
    <dbReference type="NCBI Taxonomy" id="906938"/>
    <lineage>
        <taxon>Eukaryota</taxon>
        <taxon>Viridiplantae</taxon>
        <taxon>Streptophyta</taxon>
        <taxon>Embryophyta</taxon>
        <taxon>Tracheophyta</taxon>
        <taxon>Spermatophyta</taxon>
        <taxon>Magnoliopsida</taxon>
        <taxon>Liliopsida</taxon>
        <taxon>Poales</taxon>
        <taxon>Cyperaceae</taxon>
        <taxon>Cyperoideae</taxon>
        <taxon>Rhynchosporeae</taxon>
        <taxon>Rhynchospora</taxon>
    </lineage>
</organism>